<feature type="domain" description="Bms1-type G" evidence="6">
    <location>
        <begin position="23"/>
        <end position="191"/>
    </location>
</feature>
<accession>A0A072TXW0</accession>
<dbReference type="STRING" id="3880.A0A072TXW0"/>
<comment type="similarity">
    <text evidence="4">Belongs to the TRAFAC class translation factor GTPase superfamily. Bms1-like GTPase family. TSR1 subfamily.</text>
</comment>
<keyword evidence="2" id="KW-0690">Ribosome biogenesis</keyword>
<evidence type="ECO:0000256" key="1">
    <source>
        <dbReference type="ARBA" id="ARBA00004604"/>
    </source>
</evidence>
<evidence type="ECO:0000313" key="9">
    <source>
        <dbReference type="Proteomes" id="UP000002051"/>
    </source>
</evidence>
<dbReference type="EMBL" id="CM001223">
    <property type="protein sequence ID" value="KEH22021.1"/>
    <property type="molecule type" value="Genomic_DNA"/>
</dbReference>
<dbReference type="GO" id="GO:0005730">
    <property type="term" value="C:nucleolus"/>
    <property type="evidence" value="ECO:0007669"/>
    <property type="project" value="UniProtKB-SubCell"/>
</dbReference>
<name>A0A072TXW0_MEDTR</name>
<dbReference type="GO" id="GO:0003924">
    <property type="term" value="F:GTPase activity"/>
    <property type="evidence" value="ECO:0000318"/>
    <property type="project" value="GO_Central"/>
</dbReference>
<gene>
    <name evidence="7" type="ordered locus">MTR_7g029115</name>
</gene>
<dbReference type="InterPro" id="IPR012948">
    <property type="entry name" value="AARP2CN"/>
</dbReference>
<dbReference type="PROSITE" id="PS51714">
    <property type="entry name" value="G_BMS1"/>
    <property type="match status" value="1"/>
</dbReference>
<dbReference type="GO" id="GO:0034511">
    <property type="term" value="F:U3 snoRNA binding"/>
    <property type="evidence" value="ECO:0000318"/>
    <property type="project" value="GO_Central"/>
</dbReference>
<dbReference type="EnsemblPlants" id="KEH22021">
    <property type="protein sequence ID" value="KEH22021"/>
    <property type="gene ID" value="MTR_7g029115"/>
</dbReference>
<dbReference type="GO" id="GO:0000462">
    <property type="term" value="P:maturation of SSU-rRNA from tricistronic rRNA transcript (SSU-rRNA, 5.8S rRNA, LSU-rRNA)"/>
    <property type="evidence" value="ECO:0000318"/>
    <property type="project" value="GO_Central"/>
</dbReference>
<comment type="subcellular location">
    <subcellularLocation>
        <location evidence="1">Nucleus</location>
        <location evidence="1">Nucleolus</location>
    </subcellularLocation>
</comment>
<reference evidence="7 9" key="1">
    <citation type="journal article" date="2011" name="Nature">
        <title>The Medicago genome provides insight into the evolution of rhizobial symbioses.</title>
        <authorList>
            <person name="Young N.D."/>
            <person name="Debelle F."/>
            <person name="Oldroyd G.E."/>
            <person name="Geurts R."/>
            <person name="Cannon S.B."/>
            <person name="Udvardi M.K."/>
            <person name="Benedito V.A."/>
            <person name="Mayer K.F."/>
            <person name="Gouzy J."/>
            <person name="Schoof H."/>
            <person name="Van de Peer Y."/>
            <person name="Proost S."/>
            <person name="Cook D.R."/>
            <person name="Meyers B.C."/>
            <person name="Spannagl M."/>
            <person name="Cheung F."/>
            <person name="De Mita S."/>
            <person name="Krishnakumar V."/>
            <person name="Gundlach H."/>
            <person name="Zhou S."/>
            <person name="Mudge J."/>
            <person name="Bharti A.K."/>
            <person name="Murray J.D."/>
            <person name="Naoumkina M.A."/>
            <person name="Rosen B."/>
            <person name="Silverstein K.A."/>
            <person name="Tang H."/>
            <person name="Rombauts S."/>
            <person name="Zhao P.X."/>
            <person name="Zhou P."/>
            <person name="Barbe V."/>
            <person name="Bardou P."/>
            <person name="Bechner M."/>
            <person name="Bellec A."/>
            <person name="Berger A."/>
            <person name="Berges H."/>
            <person name="Bidwell S."/>
            <person name="Bisseling T."/>
            <person name="Choisne N."/>
            <person name="Couloux A."/>
            <person name="Denny R."/>
            <person name="Deshpande S."/>
            <person name="Dai X."/>
            <person name="Doyle J.J."/>
            <person name="Dudez A.M."/>
            <person name="Farmer A.D."/>
            <person name="Fouteau S."/>
            <person name="Franken C."/>
            <person name="Gibelin C."/>
            <person name="Gish J."/>
            <person name="Goldstein S."/>
            <person name="Gonzalez A.J."/>
            <person name="Green P.J."/>
            <person name="Hallab A."/>
            <person name="Hartog M."/>
            <person name="Hua A."/>
            <person name="Humphray S.J."/>
            <person name="Jeong D.H."/>
            <person name="Jing Y."/>
            <person name="Jocker A."/>
            <person name="Kenton S.M."/>
            <person name="Kim D.J."/>
            <person name="Klee K."/>
            <person name="Lai H."/>
            <person name="Lang C."/>
            <person name="Lin S."/>
            <person name="Macmil S.L."/>
            <person name="Magdelenat G."/>
            <person name="Matthews L."/>
            <person name="McCorrison J."/>
            <person name="Monaghan E.L."/>
            <person name="Mun J.H."/>
            <person name="Najar F.Z."/>
            <person name="Nicholson C."/>
            <person name="Noirot C."/>
            <person name="O'Bleness M."/>
            <person name="Paule C.R."/>
            <person name="Poulain J."/>
            <person name="Prion F."/>
            <person name="Qin B."/>
            <person name="Qu C."/>
            <person name="Retzel E.F."/>
            <person name="Riddle C."/>
            <person name="Sallet E."/>
            <person name="Samain S."/>
            <person name="Samson N."/>
            <person name="Sanders I."/>
            <person name="Saurat O."/>
            <person name="Scarpelli C."/>
            <person name="Schiex T."/>
            <person name="Segurens B."/>
            <person name="Severin A.J."/>
            <person name="Sherrier D.J."/>
            <person name="Shi R."/>
            <person name="Sims S."/>
            <person name="Singer S.R."/>
            <person name="Sinharoy S."/>
            <person name="Sterck L."/>
            <person name="Viollet A."/>
            <person name="Wang B.B."/>
            <person name="Wang K."/>
            <person name="Wang M."/>
            <person name="Wang X."/>
            <person name="Warfsmann J."/>
            <person name="Weissenbach J."/>
            <person name="White D.D."/>
            <person name="White J.D."/>
            <person name="Wiley G.B."/>
            <person name="Wincker P."/>
            <person name="Xing Y."/>
            <person name="Yang L."/>
            <person name="Yao Z."/>
            <person name="Ying F."/>
            <person name="Zhai J."/>
            <person name="Zhou L."/>
            <person name="Zuber A."/>
            <person name="Denarie J."/>
            <person name="Dixon R.A."/>
            <person name="May G.D."/>
            <person name="Schwartz D.C."/>
            <person name="Rogers J."/>
            <person name="Quetier F."/>
            <person name="Town C.D."/>
            <person name="Roe B.A."/>
        </authorList>
    </citation>
    <scope>NUCLEOTIDE SEQUENCE [LARGE SCALE GENOMIC DNA]</scope>
    <source>
        <strain evidence="7">A17</strain>
        <strain evidence="8 9">cv. Jemalong A17</strain>
    </source>
</reference>
<evidence type="ECO:0000259" key="6">
    <source>
        <dbReference type="PROSITE" id="PS51714"/>
    </source>
</evidence>
<keyword evidence="9" id="KW-1185">Reference proteome</keyword>
<dbReference type="GO" id="GO:0005525">
    <property type="term" value="F:GTP binding"/>
    <property type="evidence" value="ECO:0000318"/>
    <property type="project" value="GO_Central"/>
</dbReference>
<evidence type="ECO:0000313" key="7">
    <source>
        <dbReference type="EMBL" id="KEH22021.1"/>
    </source>
</evidence>
<protein>
    <submittedName>
        <fullName evidence="7">Pre-rRNA-processing TSR1-like protein</fullName>
    </submittedName>
</protein>
<feature type="compositionally biased region" description="Basic and acidic residues" evidence="5">
    <location>
        <begin position="278"/>
        <end position="302"/>
    </location>
</feature>
<proteinExistence type="inferred from homology"/>
<reference evidence="7 9" key="2">
    <citation type="journal article" date="2014" name="BMC Genomics">
        <title>An improved genome release (version Mt4.0) for the model legume Medicago truncatula.</title>
        <authorList>
            <person name="Tang H."/>
            <person name="Krishnakumar V."/>
            <person name="Bidwell S."/>
            <person name="Rosen B."/>
            <person name="Chan A."/>
            <person name="Zhou S."/>
            <person name="Gentzbittel L."/>
            <person name="Childs K.L."/>
            <person name="Yandell M."/>
            <person name="Gundlach H."/>
            <person name="Mayer K.F."/>
            <person name="Schwartz D.C."/>
            <person name="Town C.D."/>
        </authorList>
    </citation>
    <scope>GENOME REANNOTATION</scope>
    <source>
        <strain evidence="7">A17</strain>
        <strain evidence="8 9">cv. Jemalong A17</strain>
    </source>
</reference>
<dbReference type="AlphaFoldDB" id="A0A072TXW0"/>
<reference evidence="8" key="3">
    <citation type="submission" date="2015-04" db="UniProtKB">
        <authorList>
            <consortium name="EnsemblPlants"/>
        </authorList>
    </citation>
    <scope>IDENTIFICATION</scope>
    <source>
        <strain evidence="8">cv. Jemalong A17</strain>
    </source>
</reference>
<keyword evidence="3" id="KW-0539">Nucleus</keyword>
<feature type="compositionally biased region" description="Acidic residues" evidence="5">
    <location>
        <begin position="322"/>
        <end position="348"/>
    </location>
</feature>
<organism evidence="7 9">
    <name type="scientific">Medicago truncatula</name>
    <name type="common">Barrel medic</name>
    <name type="synonym">Medicago tribuloides</name>
    <dbReference type="NCBI Taxonomy" id="3880"/>
    <lineage>
        <taxon>Eukaryota</taxon>
        <taxon>Viridiplantae</taxon>
        <taxon>Streptophyta</taxon>
        <taxon>Embryophyta</taxon>
        <taxon>Tracheophyta</taxon>
        <taxon>Spermatophyta</taxon>
        <taxon>Magnoliopsida</taxon>
        <taxon>eudicotyledons</taxon>
        <taxon>Gunneridae</taxon>
        <taxon>Pentapetalae</taxon>
        <taxon>rosids</taxon>
        <taxon>fabids</taxon>
        <taxon>Fabales</taxon>
        <taxon>Fabaceae</taxon>
        <taxon>Papilionoideae</taxon>
        <taxon>50 kb inversion clade</taxon>
        <taxon>NPAAA clade</taxon>
        <taxon>Hologalegina</taxon>
        <taxon>IRL clade</taxon>
        <taxon>Trifolieae</taxon>
        <taxon>Medicago</taxon>
    </lineage>
</organism>
<evidence type="ECO:0000256" key="3">
    <source>
        <dbReference type="ARBA" id="ARBA00023242"/>
    </source>
</evidence>
<dbReference type="HOGENOM" id="CLU_009858_1_0_1"/>
<dbReference type="Proteomes" id="UP000002051">
    <property type="component" value="Unassembled WGS sequence"/>
</dbReference>
<dbReference type="InterPro" id="IPR007034">
    <property type="entry name" value="BMS1_TSR1_C"/>
</dbReference>
<dbReference type="PANTHER" id="PTHR12858:SF1">
    <property type="entry name" value="PRE-RRNA-PROCESSING PROTEIN TSR1 HOMOLOG"/>
    <property type="match status" value="1"/>
</dbReference>
<dbReference type="InterPro" id="IPR039761">
    <property type="entry name" value="Bms1/Tsr1"/>
</dbReference>
<dbReference type="Pfam" id="PF22298">
    <property type="entry name" value="Tsr1_G-like"/>
    <property type="match status" value="1"/>
</dbReference>
<dbReference type="PANTHER" id="PTHR12858">
    <property type="entry name" value="RIBOSOME BIOGENESIS PROTEIN"/>
    <property type="match status" value="1"/>
</dbReference>
<evidence type="ECO:0000256" key="4">
    <source>
        <dbReference type="ARBA" id="ARBA00038288"/>
    </source>
</evidence>
<sequence>MIREQKRAAVLKQKRELSGSTTPPRVIVLFALCASVDLESLANDLSSLLSKDSSTVLPGFGIPTVASSEYKIRISVLKAPHGDLLSCMEMVKVADLLVFVASAMSSCEETASQYIDSFGNQCLSVFRSLGLPSTVLFVRDLPTELKQRNEPKKSCSSSLASEFPEDCKCYPADTKDDLQKFLWLFKEQRLKVPHWRTQRSYLMAHKVDIDDHTYGNSDKCTLLLTGAGDFRLCKVEVLEDPLLLNSSTNQDLMGSDETQDVKVIRSLVPDCQNHEDIVDKHAGEQARPNEADGAKADEDHTQKKTRKRKLPPGTSEYQAAWDEFDEEESDCGIEDDDEDSEEESDNVSMMEVDDMTEEKIQDELKAIKEAHAADEEFPDEVDTPLDVPARTRFAKYKGLKSIRNSIWDPMESLPQDYPKNYNYHSFKRTQKQVLAKALEMERENSQDCIPVGSYIRLHIMEVPTGVASKLCILSKTTPVTACGLLEHENEVSVLHFSVKKNETYHAPIKSKEELIFHVGFRQFVCRPIFSCEFKNADKNKMERFLHAGRFSIASVYAPISFSPFPTIILKRAVEDATPEVAALGSLKTVDRDRIILKRLILTGYPQRVSKRKASVKHMFYNPEDVKFFKPLEIYTKRSLRGRIKEPVGTHGAMKCLLNGVLEQRDTVCMNLYKRAYPKRPNHLFPLSSASDSLPCMEDQNAV</sequence>
<dbReference type="SMART" id="SM00785">
    <property type="entry name" value="AARP2CN"/>
    <property type="match status" value="1"/>
</dbReference>
<evidence type="ECO:0000313" key="8">
    <source>
        <dbReference type="EnsemblPlants" id="KEH22021"/>
    </source>
</evidence>
<feature type="region of interest" description="Disordered" evidence="5">
    <location>
        <begin position="278"/>
        <end position="348"/>
    </location>
</feature>
<dbReference type="GO" id="GO:0000479">
    <property type="term" value="P:endonucleolytic cleavage of tricistronic rRNA transcript (SSU-rRNA, 5.8S rRNA, LSU-rRNA)"/>
    <property type="evidence" value="ECO:0000318"/>
    <property type="project" value="GO_Central"/>
</dbReference>
<evidence type="ECO:0000256" key="2">
    <source>
        <dbReference type="ARBA" id="ARBA00022517"/>
    </source>
</evidence>
<evidence type="ECO:0000256" key="5">
    <source>
        <dbReference type="SAM" id="MobiDB-lite"/>
    </source>
</evidence>
<dbReference type="SMART" id="SM01362">
    <property type="entry name" value="DUF663"/>
    <property type="match status" value="1"/>
</dbReference>
<dbReference type="Pfam" id="PF04950">
    <property type="entry name" value="RIBIOP_C"/>
    <property type="match status" value="1"/>
</dbReference>
<dbReference type="InterPro" id="IPR030387">
    <property type="entry name" value="G_Bms1/Tsr1_dom"/>
</dbReference>